<sequence>MKHIVVRRATIQDVTSLTLLARVTFREAFGTFFKDNQTLIDYFDTSFSIKVMTAKLNDKNNVFLLHFLMIFLLDMQNC</sequence>
<reference evidence="1" key="1">
    <citation type="submission" date="2023-07" db="EMBL/GenBank/DDBJ databases">
        <title>Two novel species in the genus Flavivirga.</title>
        <authorList>
            <person name="Kwon K."/>
        </authorList>
    </citation>
    <scope>NUCLEOTIDE SEQUENCE</scope>
    <source>
        <strain evidence="1">KACC 14157</strain>
    </source>
</reference>
<evidence type="ECO:0008006" key="3">
    <source>
        <dbReference type="Google" id="ProtNLM"/>
    </source>
</evidence>
<evidence type="ECO:0000313" key="1">
    <source>
        <dbReference type="EMBL" id="MDO5986412.1"/>
    </source>
</evidence>
<gene>
    <name evidence="1" type="ORF">Q4Q39_03245</name>
</gene>
<dbReference type="RefSeq" id="WP_303280927.1">
    <property type="nucleotide sequence ID" value="NZ_BAABCZ010000016.1"/>
</dbReference>
<accession>A0ABT8WXR1</accession>
<dbReference type="Gene3D" id="3.40.630.30">
    <property type="match status" value="1"/>
</dbReference>
<comment type="caution">
    <text evidence="1">The sequence shown here is derived from an EMBL/GenBank/DDBJ whole genome shotgun (WGS) entry which is preliminary data.</text>
</comment>
<organism evidence="1 2">
    <name type="scientific">Flavivirga amylovorans</name>
    <dbReference type="NCBI Taxonomy" id="870486"/>
    <lineage>
        <taxon>Bacteria</taxon>
        <taxon>Pseudomonadati</taxon>
        <taxon>Bacteroidota</taxon>
        <taxon>Flavobacteriia</taxon>
        <taxon>Flavobacteriales</taxon>
        <taxon>Flavobacteriaceae</taxon>
        <taxon>Flavivirga</taxon>
    </lineage>
</organism>
<dbReference type="Proteomes" id="UP001176891">
    <property type="component" value="Unassembled WGS sequence"/>
</dbReference>
<keyword evidence="2" id="KW-1185">Reference proteome</keyword>
<protein>
    <recommendedName>
        <fullName evidence="3">GNAT family N-acetyltransferase</fullName>
    </recommendedName>
</protein>
<proteinExistence type="predicted"/>
<evidence type="ECO:0000313" key="2">
    <source>
        <dbReference type="Proteomes" id="UP001176891"/>
    </source>
</evidence>
<dbReference type="EMBL" id="JAUOEM010000001">
    <property type="protein sequence ID" value="MDO5986412.1"/>
    <property type="molecule type" value="Genomic_DNA"/>
</dbReference>
<name>A0ABT8WXR1_9FLAO</name>